<evidence type="ECO:0000313" key="3">
    <source>
        <dbReference type="Proteomes" id="UP000295684"/>
    </source>
</evidence>
<reference evidence="1" key="4">
    <citation type="submission" date="2024-05" db="EMBL/GenBank/DDBJ databases">
        <authorList>
            <person name="Sun Q."/>
            <person name="Zhou Y."/>
        </authorList>
    </citation>
    <scope>NUCLEOTIDE SEQUENCE</scope>
    <source>
        <strain evidence="1">CGMCC 1.15644</strain>
    </source>
</reference>
<proteinExistence type="predicted"/>
<dbReference type="OrthoDB" id="947646at2"/>
<dbReference type="AlphaFoldDB" id="A0A4R2HMZ3"/>
<dbReference type="Proteomes" id="UP000622648">
    <property type="component" value="Unassembled WGS sequence"/>
</dbReference>
<sequence>MKAKERYDRIPDQQEGSKIDVEESRNFETINDATAFFGVACRRLLNINLWGEISGLSSFQLFDEHGNEVHREGMQGDYIRIDIPGPGTQSGDGFDWVRIEEIIQHQDAEEELLAIKVRPSVKPMAENTSPAHFLKAEATSTFIVRRLQMIVQAEEHGRNEIANTDTENMLDNARNLLVGGAAKLGLSYPQWKLLVKGIMEPA</sequence>
<organism evidence="2 3">
    <name type="scientific">Pedobacter psychrotolerans</name>
    <dbReference type="NCBI Taxonomy" id="1843235"/>
    <lineage>
        <taxon>Bacteria</taxon>
        <taxon>Pseudomonadati</taxon>
        <taxon>Bacteroidota</taxon>
        <taxon>Sphingobacteriia</taxon>
        <taxon>Sphingobacteriales</taxon>
        <taxon>Sphingobacteriaceae</taxon>
        <taxon>Pedobacter</taxon>
    </lineage>
</organism>
<evidence type="ECO:0000313" key="1">
    <source>
        <dbReference type="EMBL" id="GGE41206.1"/>
    </source>
</evidence>
<dbReference type="Proteomes" id="UP000295684">
    <property type="component" value="Unassembled WGS sequence"/>
</dbReference>
<evidence type="ECO:0000313" key="2">
    <source>
        <dbReference type="EMBL" id="TCO31235.1"/>
    </source>
</evidence>
<reference evidence="1" key="1">
    <citation type="journal article" date="2014" name="Int. J. Syst. Evol. Microbiol.">
        <title>Complete genome of a new Firmicutes species belonging to the dominant human colonic microbiota ('Ruminococcus bicirculans') reveals two chromosomes and a selective capacity to utilize plant glucans.</title>
        <authorList>
            <consortium name="NISC Comparative Sequencing Program"/>
            <person name="Wegmann U."/>
            <person name="Louis P."/>
            <person name="Goesmann A."/>
            <person name="Henrissat B."/>
            <person name="Duncan S.H."/>
            <person name="Flint H.J."/>
        </authorList>
    </citation>
    <scope>NUCLEOTIDE SEQUENCE</scope>
    <source>
        <strain evidence="1">CGMCC 1.15644</strain>
    </source>
</reference>
<evidence type="ECO:0000313" key="4">
    <source>
        <dbReference type="Proteomes" id="UP000622648"/>
    </source>
</evidence>
<keyword evidence="4" id="KW-1185">Reference proteome</keyword>
<dbReference type="RefSeq" id="WP_132529371.1">
    <property type="nucleotide sequence ID" value="NZ_BMJO01000001.1"/>
</dbReference>
<reference evidence="2 3" key="3">
    <citation type="submission" date="2019-03" db="EMBL/GenBank/DDBJ databases">
        <title>Genomic Encyclopedia of Type Strains, Phase IV (KMG-IV): sequencing the most valuable type-strain genomes for metagenomic binning, comparative biology and taxonomic classification.</title>
        <authorList>
            <person name="Goeker M."/>
        </authorList>
    </citation>
    <scope>NUCLEOTIDE SEQUENCE [LARGE SCALE GENOMIC DNA]</scope>
    <source>
        <strain evidence="2 3">DSM 103236</strain>
    </source>
</reference>
<comment type="caution">
    <text evidence="2">The sequence shown here is derived from an EMBL/GenBank/DDBJ whole genome shotgun (WGS) entry which is preliminary data.</text>
</comment>
<dbReference type="EMBL" id="BMJO01000001">
    <property type="protein sequence ID" value="GGE41206.1"/>
    <property type="molecule type" value="Genomic_DNA"/>
</dbReference>
<name>A0A4R2HMZ3_9SPHI</name>
<accession>A0A4R2HMZ3</accession>
<protein>
    <submittedName>
        <fullName evidence="2">Uncharacterized protein</fullName>
    </submittedName>
</protein>
<dbReference type="EMBL" id="SLWO01000001">
    <property type="protein sequence ID" value="TCO31235.1"/>
    <property type="molecule type" value="Genomic_DNA"/>
</dbReference>
<reference evidence="4" key="2">
    <citation type="journal article" date="2019" name="Int. J. Syst. Evol. Microbiol.">
        <title>The Global Catalogue of Microorganisms (GCM) 10K type strain sequencing project: providing services to taxonomists for standard genome sequencing and annotation.</title>
        <authorList>
            <consortium name="The Broad Institute Genomics Platform"/>
            <consortium name="The Broad Institute Genome Sequencing Center for Infectious Disease"/>
            <person name="Wu L."/>
            <person name="Ma J."/>
        </authorList>
    </citation>
    <scope>NUCLEOTIDE SEQUENCE [LARGE SCALE GENOMIC DNA]</scope>
    <source>
        <strain evidence="4">CGMCC 1.15644</strain>
    </source>
</reference>
<gene>
    <name evidence="2" type="ORF">EV200_101683</name>
    <name evidence="1" type="ORF">GCM10011413_03850</name>
</gene>